<protein>
    <submittedName>
        <fullName evidence="7">Uncharacterized protein</fullName>
    </submittedName>
</protein>
<dbReference type="GO" id="GO:0016020">
    <property type="term" value="C:membrane"/>
    <property type="evidence" value="ECO:0007669"/>
    <property type="project" value="UniProtKB-SubCell"/>
</dbReference>
<dbReference type="EnsemblPlants" id="AUR62043885-RA">
    <property type="protein sequence ID" value="AUR62043885-RA:cds"/>
    <property type="gene ID" value="AUR62043885"/>
</dbReference>
<keyword evidence="8" id="KW-1185">Reference proteome</keyword>
<feature type="transmembrane region" description="Helical" evidence="6">
    <location>
        <begin position="112"/>
        <end position="136"/>
    </location>
</feature>
<dbReference type="InterPro" id="IPR036259">
    <property type="entry name" value="MFS_trans_sf"/>
</dbReference>
<keyword evidence="4 6" id="KW-1133">Transmembrane helix</keyword>
<keyword evidence="5 6" id="KW-0472">Membrane</keyword>
<comment type="similarity">
    <text evidence="2">Belongs to the major facilitator superfamily. Proton-dependent oligopeptide transporter (POT/PTR) (TC 2.A.17) family.</text>
</comment>
<dbReference type="Pfam" id="PF00854">
    <property type="entry name" value="PTR2"/>
    <property type="match status" value="1"/>
</dbReference>
<evidence type="ECO:0000256" key="1">
    <source>
        <dbReference type="ARBA" id="ARBA00004141"/>
    </source>
</evidence>
<dbReference type="Proteomes" id="UP000596660">
    <property type="component" value="Unplaced"/>
</dbReference>
<dbReference type="InterPro" id="IPR000109">
    <property type="entry name" value="POT_fam"/>
</dbReference>
<feature type="transmembrane region" description="Helical" evidence="6">
    <location>
        <begin position="38"/>
        <end position="63"/>
    </location>
</feature>
<dbReference type="OMA" id="DNLINWH"/>
<proteinExistence type="inferred from homology"/>
<evidence type="ECO:0000313" key="7">
    <source>
        <dbReference type="EnsemblPlants" id="AUR62043885-RA:cds"/>
    </source>
</evidence>
<sequence>FLDKAAIIEEHEHNGASTREKQSPWRLATVTQVEELKLIITMVPIWLTSLMFGIGIAQLSTFFIKQGSEMNRKVSNTLKFQRLLCIGDGFSLVGMQEFFYDQVPDSMRSLGMAFYLSILGVGSFLSSFLVIIVDYVTGMQGEEVDRQGFEA</sequence>
<accession>A0A803NCR1</accession>
<dbReference type="Gene3D" id="1.20.1250.20">
    <property type="entry name" value="MFS general substrate transporter like domains"/>
    <property type="match status" value="2"/>
</dbReference>
<organism evidence="7 8">
    <name type="scientific">Chenopodium quinoa</name>
    <name type="common">Quinoa</name>
    <dbReference type="NCBI Taxonomy" id="63459"/>
    <lineage>
        <taxon>Eukaryota</taxon>
        <taxon>Viridiplantae</taxon>
        <taxon>Streptophyta</taxon>
        <taxon>Embryophyta</taxon>
        <taxon>Tracheophyta</taxon>
        <taxon>Spermatophyta</taxon>
        <taxon>Magnoliopsida</taxon>
        <taxon>eudicotyledons</taxon>
        <taxon>Gunneridae</taxon>
        <taxon>Pentapetalae</taxon>
        <taxon>Caryophyllales</taxon>
        <taxon>Chenopodiaceae</taxon>
        <taxon>Chenopodioideae</taxon>
        <taxon>Atripliceae</taxon>
        <taxon>Chenopodium</taxon>
    </lineage>
</organism>
<evidence type="ECO:0000256" key="4">
    <source>
        <dbReference type="ARBA" id="ARBA00022989"/>
    </source>
</evidence>
<dbReference type="AlphaFoldDB" id="A0A803NCR1"/>
<evidence type="ECO:0000256" key="2">
    <source>
        <dbReference type="ARBA" id="ARBA00005982"/>
    </source>
</evidence>
<evidence type="ECO:0000256" key="3">
    <source>
        <dbReference type="ARBA" id="ARBA00022692"/>
    </source>
</evidence>
<evidence type="ECO:0000313" key="8">
    <source>
        <dbReference type="Proteomes" id="UP000596660"/>
    </source>
</evidence>
<reference evidence="7" key="1">
    <citation type="journal article" date="2017" name="Nature">
        <title>The genome of Chenopodium quinoa.</title>
        <authorList>
            <person name="Jarvis D.E."/>
            <person name="Ho Y.S."/>
            <person name="Lightfoot D.J."/>
            <person name="Schmoeckel S.M."/>
            <person name="Li B."/>
            <person name="Borm T.J.A."/>
            <person name="Ohyanagi H."/>
            <person name="Mineta K."/>
            <person name="Michell C.T."/>
            <person name="Saber N."/>
            <person name="Kharbatia N.M."/>
            <person name="Rupper R.R."/>
            <person name="Sharp A.R."/>
            <person name="Dally N."/>
            <person name="Boughton B.A."/>
            <person name="Woo Y.H."/>
            <person name="Gao G."/>
            <person name="Schijlen E.G.W.M."/>
            <person name="Guo X."/>
            <person name="Momin A.A."/>
            <person name="Negrao S."/>
            <person name="Al-Babili S."/>
            <person name="Gehring C."/>
            <person name="Roessner U."/>
            <person name="Jung C."/>
            <person name="Murphy K."/>
            <person name="Arold S.T."/>
            <person name="Gojobori T."/>
            <person name="van der Linden C.G."/>
            <person name="van Loo E.N."/>
            <person name="Jellen E.N."/>
            <person name="Maughan P.J."/>
            <person name="Tester M."/>
        </authorList>
    </citation>
    <scope>NUCLEOTIDE SEQUENCE [LARGE SCALE GENOMIC DNA]</scope>
    <source>
        <strain evidence="7">cv. PI 614886</strain>
    </source>
</reference>
<dbReference type="Gramene" id="AUR62043885-RA">
    <property type="protein sequence ID" value="AUR62043885-RA:cds"/>
    <property type="gene ID" value="AUR62043885"/>
</dbReference>
<feature type="transmembrane region" description="Helical" evidence="6">
    <location>
        <begin position="83"/>
        <end position="100"/>
    </location>
</feature>
<evidence type="ECO:0000256" key="6">
    <source>
        <dbReference type="SAM" id="Phobius"/>
    </source>
</evidence>
<dbReference type="GO" id="GO:0022857">
    <property type="term" value="F:transmembrane transporter activity"/>
    <property type="evidence" value="ECO:0007669"/>
    <property type="project" value="InterPro"/>
</dbReference>
<reference evidence="7" key="2">
    <citation type="submission" date="2021-03" db="UniProtKB">
        <authorList>
            <consortium name="EnsemblPlants"/>
        </authorList>
    </citation>
    <scope>IDENTIFICATION</scope>
</reference>
<comment type="subcellular location">
    <subcellularLocation>
        <location evidence="1">Membrane</location>
        <topology evidence="1">Multi-pass membrane protein</topology>
    </subcellularLocation>
</comment>
<evidence type="ECO:0000256" key="5">
    <source>
        <dbReference type="ARBA" id="ARBA00023136"/>
    </source>
</evidence>
<keyword evidence="3 6" id="KW-0812">Transmembrane</keyword>
<name>A0A803NCR1_CHEQI</name>
<dbReference type="PANTHER" id="PTHR11654">
    <property type="entry name" value="OLIGOPEPTIDE TRANSPORTER-RELATED"/>
    <property type="match status" value="1"/>
</dbReference>